<dbReference type="InterPro" id="IPR050204">
    <property type="entry name" value="AraC_XylS_family_regulators"/>
</dbReference>
<gene>
    <name evidence="5" type="ORF">GCM10023224_28700</name>
</gene>
<dbReference type="InterPro" id="IPR032783">
    <property type="entry name" value="AraC_lig"/>
</dbReference>
<dbReference type="InterPro" id="IPR018060">
    <property type="entry name" value="HTH_AraC"/>
</dbReference>
<dbReference type="PROSITE" id="PS01124">
    <property type="entry name" value="HTH_ARAC_FAMILY_2"/>
    <property type="match status" value="1"/>
</dbReference>
<dbReference type="InterPro" id="IPR009057">
    <property type="entry name" value="Homeodomain-like_sf"/>
</dbReference>
<dbReference type="Pfam" id="PF12833">
    <property type="entry name" value="HTH_18"/>
    <property type="match status" value="1"/>
</dbReference>
<evidence type="ECO:0000256" key="3">
    <source>
        <dbReference type="ARBA" id="ARBA00023163"/>
    </source>
</evidence>
<keyword evidence="6" id="KW-1185">Reference proteome</keyword>
<organism evidence="5 6">
    <name type="scientific">Streptomonospora halophila</name>
    <dbReference type="NCBI Taxonomy" id="427369"/>
    <lineage>
        <taxon>Bacteria</taxon>
        <taxon>Bacillati</taxon>
        <taxon>Actinomycetota</taxon>
        <taxon>Actinomycetes</taxon>
        <taxon>Streptosporangiales</taxon>
        <taxon>Nocardiopsidaceae</taxon>
        <taxon>Streptomonospora</taxon>
    </lineage>
</organism>
<dbReference type="Gene3D" id="1.10.10.60">
    <property type="entry name" value="Homeodomain-like"/>
    <property type="match status" value="1"/>
</dbReference>
<dbReference type="PANTHER" id="PTHR46796">
    <property type="entry name" value="HTH-TYPE TRANSCRIPTIONAL ACTIVATOR RHAS-RELATED"/>
    <property type="match status" value="1"/>
</dbReference>
<evidence type="ECO:0000313" key="5">
    <source>
        <dbReference type="EMBL" id="GAA4944073.1"/>
    </source>
</evidence>
<evidence type="ECO:0000313" key="6">
    <source>
        <dbReference type="Proteomes" id="UP001499993"/>
    </source>
</evidence>
<keyword evidence="1" id="KW-0805">Transcription regulation</keyword>
<dbReference type="Proteomes" id="UP001499993">
    <property type="component" value="Unassembled WGS sequence"/>
</dbReference>
<evidence type="ECO:0000256" key="2">
    <source>
        <dbReference type="ARBA" id="ARBA00023125"/>
    </source>
</evidence>
<dbReference type="EMBL" id="BAABIK010000014">
    <property type="protein sequence ID" value="GAA4944073.1"/>
    <property type="molecule type" value="Genomic_DNA"/>
</dbReference>
<reference evidence="6" key="1">
    <citation type="journal article" date="2019" name="Int. J. Syst. Evol. Microbiol.">
        <title>The Global Catalogue of Microorganisms (GCM) 10K type strain sequencing project: providing services to taxonomists for standard genome sequencing and annotation.</title>
        <authorList>
            <consortium name="The Broad Institute Genomics Platform"/>
            <consortium name="The Broad Institute Genome Sequencing Center for Infectious Disease"/>
            <person name="Wu L."/>
            <person name="Ma J."/>
        </authorList>
    </citation>
    <scope>NUCLEOTIDE SEQUENCE [LARGE SCALE GENOMIC DNA]</scope>
    <source>
        <strain evidence="6">JCM 18123</strain>
    </source>
</reference>
<dbReference type="SUPFAM" id="SSF46689">
    <property type="entry name" value="Homeodomain-like"/>
    <property type="match status" value="2"/>
</dbReference>
<name>A0ABP9GHP2_9ACTN</name>
<dbReference type="SMART" id="SM00342">
    <property type="entry name" value="HTH_ARAC"/>
    <property type="match status" value="1"/>
</dbReference>
<dbReference type="PROSITE" id="PS00041">
    <property type="entry name" value="HTH_ARAC_FAMILY_1"/>
    <property type="match status" value="1"/>
</dbReference>
<proteinExistence type="predicted"/>
<dbReference type="InterPro" id="IPR018062">
    <property type="entry name" value="HTH_AraC-typ_CS"/>
</dbReference>
<keyword evidence="3" id="KW-0804">Transcription</keyword>
<keyword evidence="2" id="KW-0238">DNA-binding</keyword>
<protein>
    <submittedName>
        <fullName evidence="5">AraC family transcriptional regulator</fullName>
    </submittedName>
</protein>
<comment type="caution">
    <text evidence="5">The sequence shown here is derived from an EMBL/GenBank/DDBJ whole genome shotgun (WGS) entry which is preliminary data.</text>
</comment>
<evidence type="ECO:0000259" key="4">
    <source>
        <dbReference type="PROSITE" id="PS01124"/>
    </source>
</evidence>
<dbReference type="Pfam" id="PF12852">
    <property type="entry name" value="Cupin_6"/>
    <property type="match status" value="1"/>
</dbReference>
<evidence type="ECO:0000256" key="1">
    <source>
        <dbReference type="ARBA" id="ARBA00023015"/>
    </source>
</evidence>
<dbReference type="PANTHER" id="PTHR46796:SF13">
    <property type="entry name" value="HTH-TYPE TRANSCRIPTIONAL ACTIVATOR RHAS"/>
    <property type="match status" value="1"/>
</dbReference>
<accession>A0ABP9GHP2</accession>
<feature type="domain" description="HTH araC/xylS-type" evidence="4">
    <location>
        <begin position="196"/>
        <end position="294"/>
    </location>
</feature>
<sequence>MMVVDTISSALSSVRAGRANGRRLRGSGAWGMRFPSFAGIGFHVLLRGEAWLVAAGTPPARLRPGDLVIAPNGAEHGLGHAPTRLDKLPVFPATDLPAPRSADTEFLCGAYRLDHGRLHPILRGLPKTIVVSPDRTHHPELATLVSLLENDVAQVRQGNWVTRSALVDLVLVHALRHWYDAPDATGMTATADPAIAAALDQIHERPQHAWGVEQLAGVAGMSRTSFNRRFTVQVGLPPMTYVTYWRLACAARLLRQTTFGLATIARQVGYSNEFAFATAFSREYGLAPGRFRNHPDPLPR</sequence>